<dbReference type="Pfam" id="PF00300">
    <property type="entry name" value="His_Phos_1"/>
    <property type="match status" value="1"/>
</dbReference>
<sequence>MRPSPALFLLSVLSLFGMGESRNSSANSSAGRNSSSYINYTTVTGFFAQDENSTVASTFNYATTNLGLLNRTYPTDSEFDPKGAKTQWQRFEHYVEHLIKESADNEQYKLIYMGRHGEGYHNVAESFYGTPAWDCYWSELDGNGTITWADAHITPKGEAQALVAHEFWKKALVEAKIPAPEKYYSSPLDRCVATANLTFEGLDLPEKREFKPVIKELMREALGIHTCDRRSSKSAIHSRWPHFKFENDFAEEDPLWVSDVRESNSHLDARVKTLLDDIFTNDDHTFISFTSHSGAIGGLLRVLGHITFSLQTGGVIPVLVKAETVRGTAPSTTIAPGTSAPTCSADPTSTA</sequence>
<dbReference type="CDD" id="cd07067">
    <property type="entry name" value="HP_PGM_like"/>
    <property type="match status" value="1"/>
</dbReference>
<dbReference type="GO" id="GO:0016791">
    <property type="term" value="F:phosphatase activity"/>
    <property type="evidence" value="ECO:0007669"/>
    <property type="project" value="TreeGrafter"/>
</dbReference>
<dbReference type="InterPro" id="IPR013078">
    <property type="entry name" value="His_Pase_superF_clade-1"/>
</dbReference>
<accession>A0A8H3V9V1</accession>
<name>A0A8H3V9V1_VENIN</name>
<keyword evidence="2" id="KW-0732">Signal</keyword>
<dbReference type="InterPro" id="IPR050275">
    <property type="entry name" value="PGM_Phosphatase"/>
</dbReference>
<evidence type="ECO:0000256" key="2">
    <source>
        <dbReference type="SAM" id="SignalP"/>
    </source>
</evidence>
<dbReference type="InterPro" id="IPR029033">
    <property type="entry name" value="His_PPase_superfam"/>
</dbReference>
<dbReference type="SUPFAM" id="SSF53254">
    <property type="entry name" value="Phosphoglycerate mutase-like"/>
    <property type="match status" value="1"/>
</dbReference>
<protein>
    <submittedName>
        <fullName evidence="4">Uncharacterized protein</fullName>
    </submittedName>
</protein>
<gene>
    <name evidence="3" type="ORF">BLS_003130</name>
    <name evidence="4" type="ORF">EG328_009257</name>
</gene>
<evidence type="ECO:0000313" key="4">
    <source>
        <dbReference type="EMBL" id="KAE9984000.1"/>
    </source>
</evidence>
<dbReference type="Gene3D" id="3.40.50.1240">
    <property type="entry name" value="Phosphoglycerate mutase-like"/>
    <property type="match status" value="1"/>
</dbReference>
<evidence type="ECO:0000256" key="1">
    <source>
        <dbReference type="SAM" id="MobiDB-lite"/>
    </source>
</evidence>
<reference evidence="4 5" key="1">
    <citation type="submission" date="2018-12" db="EMBL/GenBank/DDBJ databases">
        <title>Venturia inaequalis Genome Resource.</title>
        <authorList>
            <person name="Lichtner F.J."/>
        </authorList>
    </citation>
    <scope>NUCLEOTIDE SEQUENCE [LARGE SCALE GENOMIC DNA]</scope>
    <source>
        <strain evidence="4 5">120213</strain>
        <strain evidence="3">Bline_iso_100314</strain>
    </source>
</reference>
<dbReference type="Proteomes" id="UP000447873">
    <property type="component" value="Unassembled WGS sequence"/>
</dbReference>
<dbReference type="EMBL" id="WNWS01000055">
    <property type="protein sequence ID" value="KAE9984000.1"/>
    <property type="molecule type" value="Genomic_DNA"/>
</dbReference>
<dbReference type="PANTHER" id="PTHR48100:SF1">
    <property type="entry name" value="HISTIDINE PHOSPHATASE FAMILY PROTEIN-RELATED"/>
    <property type="match status" value="1"/>
</dbReference>
<feature type="region of interest" description="Disordered" evidence="1">
    <location>
        <begin position="329"/>
        <end position="351"/>
    </location>
</feature>
<dbReference type="SMART" id="SM00855">
    <property type="entry name" value="PGAM"/>
    <property type="match status" value="1"/>
</dbReference>
<feature type="chain" id="PRO_5044690802" evidence="2">
    <location>
        <begin position="22"/>
        <end position="351"/>
    </location>
</feature>
<dbReference type="GO" id="GO:0005737">
    <property type="term" value="C:cytoplasm"/>
    <property type="evidence" value="ECO:0007669"/>
    <property type="project" value="TreeGrafter"/>
</dbReference>
<evidence type="ECO:0000313" key="3">
    <source>
        <dbReference type="EMBL" id="KAE9974430.1"/>
    </source>
</evidence>
<proteinExistence type="predicted"/>
<dbReference type="EMBL" id="WNWQ01000206">
    <property type="protein sequence ID" value="KAE9974430.1"/>
    <property type="molecule type" value="Genomic_DNA"/>
</dbReference>
<dbReference type="Proteomes" id="UP000433883">
    <property type="component" value="Unassembled WGS sequence"/>
</dbReference>
<dbReference type="AlphaFoldDB" id="A0A8H3V9V1"/>
<dbReference type="PANTHER" id="PTHR48100">
    <property type="entry name" value="BROAD-SPECIFICITY PHOSPHATASE YOR283W-RELATED"/>
    <property type="match status" value="1"/>
</dbReference>
<comment type="caution">
    <text evidence="4">The sequence shown here is derived from an EMBL/GenBank/DDBJ whole genome shotgun (WGS) entry which is preliminary data.</text>
</comment>
<organism evidence="4 5">
    <name type="scientific">Venturia inaequalis</name>
    <name type="common">Apple scab fungus</name>
    <dbReference type="NCBI Taxonomy" id="5025"/>
    <lineage>
        <taxon>Eukaryota</taxon>
        <taxon>Fungi</taxon>
        <taxon>Dikarya</taxon>
        <taxon>Ascomycota</taxon>
        <taxon>Pezizomycotina</taxon>
        <taxon>Dothideomycetes</taxon>
        <taxon>Pleosporomycetidae</taxon>
        <taxon>Venturiales</taxon>
        <taxon>Venturiaceae</taxon>
        <taxon>Venturia</taxon>
    </lineage>
</organism>
<feature type="signal peptide" evidence="2">
    <location>
        <begin position="1"/>
        <end position="21"/>
    </location>
</feature>
<evidence type="ECO:0000313" key="5">
    <source>
        <dbReference type="Proteomes" id="UP000447873"/>
    </source>
</evidence>